<sequence length="502" mass="58836">MEYDFIKLEHIDTTVAAKNFAELLNDNKTYFLNGSWGSGKSEFLKEVKRGSQNKLITIDFWRLSDTRSTIEIAFSKLHPLLYWAIRLGIILLVAVSILMTNVVDIGLSNYFGGSKSLILRLGGVVALIVAVWQVFKKKSDEFYCFLLSQLPKFSKVLVIDDFDRMSEKQQEESYKLFSLINGKLPIVFVGDITKVHKSDDNYLSKIIDRQVELPFDLHPSKIWNNYFSVLEDKFDIGLSNEFKKRISSDQKNLRDREHFNDYVNQEFFTRGKLDHVQVEQQLLVIYAYLFYPDLYMNLLKGEPIKVEKSEESDFQDIISIGHTLKEQLSEIQSSDNSDYPLSFKKNKLEYLLYEQTSNRTKIELDLLFTSKSEELISEIIESDQSSDFYQYLSSQFRVFSKKMKKQLLIMVIKESMKFKNSPSMNFIVQESLNEVIPSYERNSPLTEDVIIRIIKMWEPILRNEMLDQSEIIYFLNKHDLLSFHELGLYYSDLRIDIETFSN</sequence>
<feature type="transmembrane region" description="Helical" evidence="1">
    <location>
        <begin position="117"/>
        <end position="135"/>
    </location>
</feature>
<feature type="domain" description="KAP NTPase" evidence="2">
    <location>
        <begin position="16"/>
        <end position="179"/>
    </location>
</feature>
<dbReference type="PATRIC" id="fig|1433289.7.peg.903"/>
<gene>
    <name evidence="3" type="ORF">X841_04495</name>
</gene>
<keyword evidence="1" id="KW-0472">Membrane</keyword>
<dbReference type="InterPro" id="IPR027417">
    <property type="entry name" value="P-loop_NTPase"/>
</dbReference>
<keyword evidence="1" id="KW-0812">Transmembrane</keyword>
<feature type="transmembrane region" description="Helical" evidence="1">
    <location>
        <begin position="83"/>
        <end position="105"/>
    </location>
</feature>
<dbReference type="HOGENOM" id="CLU_030183_1_0_9"/>
<reference evidence="4" key="1">
    <citation type="submission" date="2013-12" db="EMBL/GenBank/DDBJ databases">
        <title>Genome sequences of Streptococcus thermophilus strains MTH17CL396 and M17PTZA496 isolated from Fontina cheese in Valle d'Aosta region (Italy).</title>
        <authorList>
            <person name="Treu L."/>
            <person name="Giacomini A."/>
            <person name="Corich V."/>
            <person name="Vendramin V."/>
            <person name="Bovo B."/>
        </authorList>
    </citation>
    <scope>NUCLEOTIDE SEQUENCE [LARGE SCALE GENOMIC DNA]</scope>
    <source>
        <strain evidence="4">M17PTZA496</strain>
    </source>
</reference>
<dbReference type="Gene3D" id="3.40.50.300">
    <property type="entry name" value="P-loop containing nucleotide triphosphate hydrolases"/>
    <property type="match status" value="1"/>
</dbReference>
<dbReference type="AlphaFoldDB" id="A0A0E2Q2B3"/>
<organism evidence="3 4">
    <name type="scientific">Streptococcus thermophilus M17PTZA496</name>
    <dbReference type="NCBI Taxonomy" id="1433289"/>
    <lineage>
        <taxon>Bacteria</taxon>
        <taxon>Bacillati</taxon>
        <taxon>Bacillota</taxon>
        <taxon>Bacilli</taxon>
        <taxon>Lactobacillales</taxon>
        <taxon>Streptococcaceae</taxon>
        <taxon>Streptococcus</taxon>
    </lineage>
</organism>
<evidence type="ECO:0000259" key="2">
    <source>
        <dbReference type="Pfam" id="PF07693"/>
    </source>
</evidence>
<dbReference type="InterPro" id="IPR011646">
    <property type="entry name" value="KAP_P-loop"/>
</dbReference>
<accession>A0A0E2Q2B3</accession>
<dbReference type="Proteomes" id="UP000024559">
    <property type="component" value="Chromosome"/>
</dbReference>
<evidence type="ECO:0000256" key="1">
    <source>
        <dbReference type="SAM" id="Phobius"/>
    </source>
</evidence>
<proteinExistence type="predicted"/>
<evidence type="ECO:0000313" key="4">
    <source>
        <dbReference type="Proteomes" id="UP000024559"/>
    </source>
</evidence>
<dbReference type="Pfam" id="PF07693">
    <property type="entry name" value="KAP_NTPase"/>
    <property type="match status" value="1"/>
</dbReference>
<evidence type="ECO:0000313" key="3">
    <source>
        <dbReference type="EMBL" id="ETW90256.1"/>
    </source>
</evidence>
<dbReference type="RefSeq" id="WP_252989155.1">
    <property type="nucleotide sequence ID" value="NZ_CM002372.1"/>
</dbReference>
<comment type="caution">
    <text evidence="3">The sequence shown here is derived from an EMBL/GenBank/DDBJ whole genome shotgun (WGS) entry which is preliminary data.</text>
</comment>
<dbReference type="SUPFAM" id="SSF52540">
    <property type="entry name" value="P-loop containing nucleoside triphosphate hydrolases"/>
    <property type="match status" value="1"/>
</dbReference>
<name>A0A0E2Q2B3_STRTR</name>
<protein>
    <submittedName>
        <fullName evidence="3">NTPase</fullName>
    </submittedName>
</protein>
<dbReference type="EMBL" id="AZJT01000035">
    <property type="protein sequence ID" value="ETW90256.1"/>
    <property type="molecule type" value="Genomic_DNA"/>
</dbReference>
<keyword evidence="1" id="KW-1133">Transmembrane helix</keyword>